<sequence>MVAKQAFLAAVSILGGTFADAGPFDITGDHVAWDDTTYTLTLSRPNPGAYQAWLPQSNGYIGLAQGSLGPFLEVSRSNESIGSSPLSSPQQTFATVNGFWDHEPNGDSVIAGIPHFTDLLVGACGTTLNGTTAISEISDFKSTFSFSTGIATWDYVWAPSTCSENVALKISYEALLLLDERHIGAVKLSVSSNSEIEILITDLLDGHSATRTSEADPRFFPSRRAILTSLKPKNVDDISVVVFSTVRGDDLPQFQKALSADPDTKSIFQTYSVTLDPAVNDGASTFVKYVGVMSTEQFPDAQVLIPKAVSQAAETGWDALHLGHIAQVSGLMDGDFLADFRDPITGALSEDNNVRWLQVTAIASTYYLFTGLLPSEESDATLSDSLWNMLETGCAFWTLLLKSFHPYIGTPWYHFSEQKNDNQHTNVDSNPLSETEPRFFSVGTNPGFPFMTGHEELLRVMTAGFLGLRTTDVNLVLNPFLPPQLEHFKAPVQFYNGAVVECRMNRTHTTVLRRDGAEFNGLGEDGYGDGAMPITIGRSADDPDGYMIHLKVGQTAVITNRQHNDKQATPGNILQCKVSSSPNAHVPGQLPLAATDGSTGTSWQPDSDSTASLVVDLAMSADEPAVELESVLLDFGMRPPKSIRILLSNDTSFAETAGTEQQKPLGQWVQVAISKPWAPNQPVVQYSGNTTAIELPRGVWSGRYARLDVEGCWAEDGAGATVAEFALVAIGAAARGDEDDAAETVESEGVGHDELYGKTEPWLYQNRCAFKLVPAKQY</sequence>
<comment type="caution">
    <text evidence="5">The sequence shown here is derived from an EMBL/GenBank/DDBJ whole genome shotgun (WGS) entry which is preliminary data.</text>
</comment>
<protein>
    <submittedName>
        <fullName evidence="5">Glycosyl hydrolase family 65 central catalytic domain-containing protein</fullName>
    </submittedName>
</protein>
<dbReference type="Gene3D" id="2.70.98.40">
    <property type="entry name" value="Glycoside hydrolase, family 65, N-terminal domain"/>
    <property type="match status" value="1"/>
</dbReference>
<gene>
    <name evidence="5" type="ORF">DHEL01_v211262</name>
</gene>
<evidence type="ECO:0000256" key="2">
    <source>
        <dbReference type="SAM" id="MobiDB-lite"/>
    </source>
</evidence>
<evidence type="ECO:0000256" key="1">
    <source>
        <dbReference type="ARBA" id="ARBA00006768"/>
    </source>
</evidence>
<dbReference type="InterPro" id="IPR037018">
    <property type="entry name" value="GH65_N"/>
</dbReference>
<evidence type="ECO:0000313" key="5">
    <source>
        <dbReference type="EMBL" id="POS70342.1"/>
    </source>
</evidence>
<dbReference type="OrthoDB" id="5200871at2759"/>
<dbReference type="SUPFAM" id="SSF48208">
    <property type="entry name" value="Six-hairpin glycosidases"/>
    <property type="match status" value="1"/>
</dbReference>
<comment type="similarity">
    <text evidence="1">Belongs to the glycosyl hydrolase 65 family.</text>
</comment>
<feature type="region of interest" description="Disordered" evidence="2">
    <location>
        <begin position="585"/>
        <end position="607"/>
    </location>
</feature>
<keyword evidence="3" id="KW-0732">Signal</keyword>
<organism evidence="5 6">
    <name type="scientific">Diaporthe helianthi</name>
    <dbReference type="NCBI Taxonomy" id="158607"/>
    <lineage>
        <taxon>Eukaryota</taxon>
        <taxon>Fungi</taxon>
        <taxon>Dikarya</taxon>
        <taxon>Ascomycota</taxon>
        <taxon>Pezizomycotina</taxon>
        <taxon>Sordariomycetes</taxon>
        <taxon>Sordariomycetidae</taxon>
        <taxon>Diaporthales</taxon>
        <taxon>Diaporthaceae</taxon>
        <taxon>Diaporthe</taxon>
    </lineage>
</organism>
<evidence type="ECO:0000313" key="6">
    <source>
        <dbReference type="Proteomes" id="UP000094444"/>
    </source>
</evidence>
<dbReference type="InParanoid" id="A0A2P5HJB2"/>
<dbReference type="Proteomes" id="UP000094444">
    <property type="component" value="Unassembled WGS sequence"/>
</dbReference>
<dbReference type="GO" id="GO:0030246">
    <property type="term" value="F:carbohydrate binding"/>
    <property type="evidence" value="ECO:0007669"/>
    <property type="project" value="InterPro"/>
</dbReference>
<dbReference type="GO" id="GO:0005993">
    <property type="term" value="P:trehalose catabolic process"/>
    <property type="evidence" value="ECO:0007669"/>
    <property type="project" value="TreeGrafter"/>
</dbReference>
<dbReference type="InterPro" id="IPR005196">
    <property type="entry name" value="Glyco_hydro_65_N"/>
</dbReference>
<dbReference type="SUPFAM" id="SSF74650">
    <property type="entry name" value="Galactose mutarotase-like"/>
    <property type="match status" value="1"/>
</dbReference>
<dbReference type="STRING" id="158607.A0A2P5HJB2"/>
<keyword evidence="6" id="KW-1185">Reference proteome</keyword>
<reference evidence="5" key="1">
    <citation type="submission" date="2017-09" db="EMBL/GenBank/DDBJ databases">
        <title>Polyketide synthases of a Diaporthe helianthi virulent isolate.</title>
        <authorList>
            <person name="Baroncelli R."/>
        </authorList>
    </citation>
    <scope>NUCLEOTIDE SEQUENCE [LARGE SCALE GENOMIC DNA]</scope>
    <source>
        <strain evidence="5">7/96</strain>
    </source>
</reference>
<feature type="domain" description="Glycoside hydrolase family 65 N-terminal" evidence="4">
    <location>
        <begin position="46"/>
        <end position="295"/>
    </location>
</feature>
<dbReference type="AlphaFoldDB" id="A0A2P5HJB2"/>
<name>A0A2P5HJB2_DIAHE</name>
<dbReference type="EMBL" id="MAVT02001674">
    <property type="protein sequence ID" value="POS70342.1"/>
    <property type="molecule type" value="Genomic_DNA"/>
</dbReference>
<evidence type="ECO:0000256" key="3">
    <source>
        <dbReference type="SAM" id="SignalP"/>
    </source>
</evidence>
<dbReference type="InterPro" id="IPR011013">
    <property type="entry name" value="Gal_mutarotase_sf_dom"/>
</dbReference>
<dbReference type="Pfam" id="PF03636">
    <property type="entry name" value="Glyco_hydro_65N"/>
    <property type="match status" value="1"/>
</dbReference>
<dbReference type="PANTHER" id="PTHR11051">
    <property type="entry name" value="GLYCOSYL HYDROLASE-RELATED"/>
    <property type="match status" value="1"/>
</dbReference>
<dbReference type="GO" id="GO:0004555">
    <property type="term" value="F:alpha,alpha-trehalase activity"/>
    <property type="evidence" value="ECO:0007669"/>
    <property type="project" value="TreeGrafter"/>
</dbReference>
<dbReference type="Gene3D" id="2.60.420.10">
    <property type="entry name" value="Maltose phosphorylase, domain 3"/>
    <property type="match status" value="1"/>
</dbReference>
<dbReference type="InterPro" id="IPR008928">
    <property type="entry name" value="6-hairpin_glycosidase_sf"/>
</dbReference>
<feature type="compositionally biased region" description="Polar residues" evidence="2">
    <location>
        <begin position="596"/>
        <end position="607"/>
    </location>
</feature>
<feature type="signal peptide" evidence="3">
    <location>
        <begin position="1"/>
        <end position="21"/>
    </location>
</feature>
<evidence type="ECO:0000259" key="4">
    <source>
        <dbReference type="Pfam" id="PF03636"/>
    </source>
</evidence>
<keyword evidence="5" id="KW-0378">Hydrolase</keyword>
<feature type="chain" id="PRO_5015141614" evidence="3">
    <location>
        <begin position="22"/>
        <end position="778"/>
    </location>
</feature>
<dbReference type="PANTHER" id="PTHR11051:SF8">
    <property type="entry name" value="PROTEIN-GLUCOSYLGALACTOSYLHYDROXYLYSINE GLUCOSIDASE"/>
    <property type="match status" value="1"/>
</dbReference>
<dbReference type="Gene3D" id="2.60.120.260">
    <property type="entry name" value="Galactose-binding domain-like"/>
    <property type="match status" value="1"/>
</dbReference>
<accession>A0A2P5HJB2</accession>
<dbReference type="GO" id="GO:0009277">
    <property type="term" value="C:fungal-type cell wall"/>
    <property type="evidence" value="ECO:0007669"/>
    <property type="project" value="TreeGrafter"/>
</dbReference>
<proteinExistence type="inferred from homology"/>